<dbReference type="Proteomes" id="UP000316855">
    <property type="component" value="Chromosome"/>
</dbReference>
<protein>
    <submittedName>
        <fullName evidence="2">Uncharacterized protein</fullName>
    </submittedName>
</protein>
<dbReference type="AlphaFoldDB" id="A0A517VCI0"/>
<gene>
    <name evidence="2" type="ORF">Pan161_23510</name>
</gene>
<accession>A0A517VCI0</accession>
<keyword evidence="3" id="KW-1185">Reference proteome</keyword>
<organism evidence="2 3">
    <name type="scientific">Gimesia algae</name>
    <dbReference type="NCBI Taxonomy" id="2527971"/>
    <lineage>
        <taxon>Bacteria</taxon>
        <taxon>Pseudomonadati</taxon>
        <taxon>Planctomycetota</taxon>
        <taxon>Planctomycetia</taxon>
        <taxon>Planctomycetales</taxon>
        <taxon>Planctomycetaceae</taxon>
        <taxon>Gimesia</taxon>
    </lineage>
</organism>
<evidence type="ECO:0000313" key="3">
    <source>
        <dbReference type="Proteomes" id="UP000316855"/>
    </source>
</evidence>
<proteinExistence type="predicted"/>
<evidence type="ECO:0000313" key="2">
    <source>
        <dbReference type="EMBL" id="QDT90698.1"/>
    </source>
</evidence>
<dbReference type="KEGG" id="gax:Pan161_23510"/>
<feature type="compositionally biased region" description="Polar residues" evidence="1">
    <location>
        <begin position="110"/>
        <end position="120"/>
    </location>
</feature>
<feature type="region of interest" description="Disordered" evidence="1">
    <location>
        <begin position="99"/>
        <end position="120"/>
    </location>
</feature>
<evidence type="ECO:0000256" key="1">
    <source>
        <dbReference type="SAM" id="MobiDB-lite"/>
    </source>
</evidence>
<reference evidence="2 3" key="1">
    <citation type="submission" date="2019-02" db="EMBL/GenBank/DDBJ databases">
        <title>Deep-cultivation of Planctomycetes and their phenomic and genomic characterization uncovers novel biology.</title>
        <authorList>
            <person name="Wiegand S."/>
            <person name="Jogler M."/>
            <person name="Boedeker C."/>
            <person name="Pinto D."/>
            <person name="Vollmers J."/>
            <person name="Rivas-Marin E."/>
            <person name="Kohn T."/>
            <person name="Peeters S.H."/>
            <person name="Heuer A."/>
            <person name="Rast P."/>
            <person name="Oberbeckmann S."/>
            <person name="Bunk B."/>
            <person name="Jeske O."/>
            <person name="Meyerdierks A."/>
            <person name="Storesund J.E."/>
            <person name="Kallscheuer N."/>
            <person name="Luecker S."/>
            <person name="Lage O.M."/>
            <person name="Pohl T."/>
            <person name="Merkel B.J."/>
            <person name="Hornburger P."/>
            <person name="Mueller R.-W."/>
            <person name="Bruemmer F."/>
            <person name="Labrenz M."/>
            <person name="Spormann A.M."/>
            <person name="Op den Camp H."/>
            <person name="Overmann J."/>
            <person name="Amann R."/>
            <person name="Jetten M.S.M."/>
            <person name="Mascher T."/>
            <person name="Medema M.H."/>
            <person name="Devos D.P."/>
            <person name="Kaster A.-K."/>
            <person name="Ovreas L."/>
            <person name="Rohde M."/>
            <person name="Galperin M.Y."/>
            <person name="Jogler C."/>
        </authorList>
    </citation>
    <scope>NUCLEOTIDE SEQUENCE [LARGE SCALE GENOMIC DNA]</scope>
    <source>
        <strain evidence="2 3">Pan161</strain>
    </source>
</reference>
<sequence length="154" mass="17080">MCVSDYVNNAYCDLIRNECTNEILSPACHGITGRTIFHAKLLSSPERGHFREILAVIFGAIHGIPRAFNSIVASLLTVSLSNGSVPSKCAENRWLNVQESSPPHNDGLTRANSESVTTKSDQLDINRQRPVFTLERPSAVCKLFADCREFRIYA</sequence>
<dbReference type="EMBL" id="CP036343">
    <property type="protein sequence ID" value="QDT90698.1"/>
    <property type="molecule type" value="Genomic_DNA"/>
</dbReference>
<name>A0A517VCI0_9PLAN</name>